<keyword evidence="6 7" id="KW-0472">Membrane</keyword>
<evidence type="ECO:0000259" key="8">
    <source>
        <dbReference type="PROSITE" id="PS50850"/>
    </source>
</evidence>
<comment type="subcellular location">
    <subcellularLocation>
        <location evidence="1">Cell membrane</location>
        <topology evidence="1">Multi-pass membrane protein</topology>
    </subcellularLocation>
</comment>
<evidence type="ECO:0000256" key="4">
    <source>
        <dbReference type="ARBA" id="ARBA00022692"/>
    </source>
</evidence>
<name>A0A1T2X339_9BACL</name>
<dbReference type="InterPro" id="IPR005829">
    <property type="entry name" value="Sugar_transporter_CS"/>
</dbReference>
<dbReference type="SUPFAM" id="SSF103473">
    <property type="entry name" value="MFS general substrate transporter"/>
    <property type="match status" value="1"/>
</dbReference>
<gene>
    <name evidence="9" type="ORF">BVG16_25895</name>
</gene>
<dbReference type="InterPro" id="IPR011701">
    <property type="entry name" value="MFS"/>
</dbReference>
<feature type="transmembrane region" description="Helical" evidence="7">
    <location>
        <begin position="39"/>
        <end position="56"/>
    </location>
</feature>
<keyword evidence="4 7" id="KW-0812">Transmembrane</keyword>
<feature type="transmembrane region" description="Helical" evidence="7">
    <location>
        <begin position="265"/>
        <end position="283"/>
    </location>
</feature>
<dbReference type="InterPro" id="IPR047200">
    <property type="entry name" value="MFS_YcaD-like"/>
</dbReference>
<feature type="transmembrane region" description="Helical" evidence="7">
    <location>
        <begin position="127"/>
        <end position="147"/>
    </location>
</feature>
<evidence type="ECO:0000256" key="1">
    <source>
        <dbReference type="ARBA" id="ARBA00004651"/>
    </source>
</evidence>
<dbReference type="PROSITE" id="PS00216">
    <property type="entry name" value="SUGAR_TRANSPORT_1"/>
    <property type="match status" value="1"/>
</dbReference>
<reference evidence="9 10" key="1">
    <citation type="submission" date="2017-01" db="EMBL/GenBank/DDBJ databases">
        <title>Genome analysis of Paenibacillus selenitrireducens ES3-24.</title>
        <authorList>
            <person name="Xu D."/>
            <person name="Yao R."/>
            <person name="Zheng S."/>
        </authorList>
    </citation>
    <scope>NUCLEOTIDE SEQUENCE [LARGE SCALE GENOMIC DNA]</scope>
    <source>
        <strain evidence="9 10">ES3-24</strain>
    </source>
</reference>
<dbReference type="PANTHER" id="PTHR23521:SF2">
    <property type="entry name" value="TRANSPORTER MFS SUPERFAMILY"/>
    <property type="match status" value="1"/>
</dbReference>
<dbReference type="OrthoDB" id="478565at2"/>
<dbReference type="AlphaFoldDB" id="A0A1T2X339"/>
<feature type="transmembrane region" description="Helical" evidence="7">
    <location>
        <begin position="289"/>
        <end position="312"/>
    </location>
</feature>
<dbReference type="PROSITE" id="PS50850">
    <property type="entry name" value="MFS"/>
    <property type="match status" value="1"/>
</dbReference>
<dbReference type="EMBL" id="MSZX01000013">
    <property type="protein sequence ID" value="OPA73993.1"/>
    <property type="molecule type" value="Genomic_DNA"/>
</dbReference>
<evidence type="ECO:0000313" key="9">
    <source>
        <dbReference type="EMBL" id="OPA73993.1"/>
    </source>
</evidence>
<feature type="transmembrane region" description="Helical" evidence="7">
    <location>
        <begin position="355"/>
        <end position="373"/>
    </location>
</feature>
<keyword evidence="2" id="KW-0813">Transport</keyword>
<evidence type="ECO:0000256" key="6">
    <source>
        <dbReference type="ARBA" id="ARBA00023136"/>
    </source>
</evidence>
<keyword evidence="5 7" id="KW-1133">Transmembrane helix</keyword>
<dbReference type="Gene3D" id="1.20.1250.20">
    <property type="entry name" value="MFS general substrate transporter like domains"/>
    <property type="match status" value="2"/>
</dbReference>
<proteinExistence type="predicted"/>
<feature type="domain" description="Major facilitator superfamily (MFS) profile" evidence="8">
    <location>
        <begin position="2"/>
        <end position="378"/>
    </location>
</feature>
<dbReference type="GO" id="GO:0005886">
    <property type="term" value="C:plasma membrane"/>
    <property type="evidence" value="ECO:0007669"/>
    <property type="project" value="UniProtKB-SubCell"/>
</dbReference>
<feature type="transmembrane region" description="Helical" evidence="7">
    <location>
        <begin position="92"/>
        <end position="115"/>
    </location>
</feature>
<evidence type="ECO:0000256" key="3">
    <source>
        <dbReference type="ARBA" id="ARBA00022475"/>
    </source>
</evidence>
<feature type="transmembrane region" description="Helical" evidence="7">
    <location>
        <begin position="324"/>
        <end position="343"/>
    </location>
</feature>
<feature type="transmembrane region" description="Helical" evidence="7">
    <location>
        <begin position="196"/>
        <end position="213"/>
    </location>
</feature>
<evidence type="ECO:0000256" key="5">
    <source>
        <dbReference type="ARBA" id="ARBA00022989"/>
    </source>
</evidence>
<dbReference type="PANTHER" id="PTHR23521">
    <property type="entry name" value="TRANSPORTER MFS SUPERFAMILY"/>
    <property type="match status" value="1"/>
</dbReference>
<accession>A0A1T2X339</accession>
<feature type="transmembrane region" description="Helical" evidence="7">
    <location>
        <begin position="68"/>
        <end position="86"/>
    </location>
</feature>
<comment type="caution">
    <text evidence="9">The sequence shown here is derived from an EMBL/GenBank/DDBJ whole genome shotgun (WGS) entry which is preliminary data.</text>
</comment>
<keyword evidence="3" id="KW-1003">Cell membrane</keyword>
<dbReference type="InterPro" id="IPR020846">
    <property type="entry name" value="MFS_dom"/>
</dbReference>
<evidence type="ECO:0000256" key="7">
    <source>
        <dbReference type="SAM" id="Phobius"/>
    </source>
</evidence>
<protein>
    <submittedName>
        <fullName evidence="9">MFS transporter</fullName>
    </submittedName>
</protein>
<dbReference type="InterPro" id="IPR036259">
    <property type="entry name" value="MFS_trans_sf"/>
</dbReference>
<dbReference type="Proteomes" id="UP000190188">
    <property type="component" value="Unassembled WGS sequence"/>
</dbReference>
<dbReference type="Pfam" id="PF07690">
    <property type="entry name" value="MFS_1"/>
    <property type="match status" value="1"/>
</dbReference>
<sequence length="392" mass="42976">MHYFILISVIIVAGASQGLLLPLLTVMLEHQGVSSDLNGLNATMLYIGIFSTLFFIEKLLKRLGFKRLLVYALTLITCVLLLFPVFKGIWVWFALRFLVGVGDSALHYASQLWVMTTSTEQNRGRTLSFYGMSYGIGFSIGPLGMNLLHFGEWAPFVAIALLCLVVLAAVVFILPNYQVMGAKNDGPALEKRYLRSFQWAWFALLPAFLYGYTEASMNSSFPIYALRIGLDQEWISFLLPFFGIGGLILQLPLGMLSDRIGRKKVLMGAGLLGGIAFLVLPVFGANAWAILVLFMVAGGMLGSFYSLGLAFAADVLPRAYLPSANVVATFIFSIGSIVAPNLAGLGMQHISISSMFWLLGAFFIAFSFLGVFYKRSCRVEPIQAEAAISEPM</sequence>
<evidence type="ECO:0000313" key="10">
    <source>
        <dbReference type="Proteomes" id="UP000190188"/>
    </source>
</evidence>
<keyword evidence="10" id="KW-1185">Reference proteome</keyword>
<dbReference type="STRING" id="1324314.BVG16_25895"/>
<evidence type="ECO:0000256" key="2">
    <source>
        <dbReference type="ARBA" id="ARBA00022448"/>
    </source>
</evidence>
<feature type="transmembrane region" description="Helical" evidence="7">
    <location>
        <begin position="153"/>
        <end position="175"/>
    </location>
</feature>
<dbReference type="GO" id="GO:0022857">
    <property type="term" value="F:transmembrane transporter activity"/>
    <property type="evidence" value="ECO:0007669"/>
    <property type="project" value="InterPro"/>
</dbReference>
<dbReference type="CDD" id="cd17477">
    <property type="entry name" value="MFS_YcaD_like"/>
    <property type="match status" value="1"/>
</dbReference>
<feature type="transmembrane region" description="Helical" evidence="7">
    <location>
        <begin position="233"/>
        <end position="253"/>
    </location>
</feature>
<organism evidence="9 10">
    <name type="scientific">Paenibacillus selenitireducens</name>
    <dbReference type="NCBI Taxonomy" id="1324314"/>
    <lineage>
        <taxon>Bacteria</taxon>
        <taxon>Bacillati</taxon>
        <taxon>Bacillota</taxon>
        <taxon>Bacilli</taxon>
        <taxon>Bacillales</taxon>
        <taxon>Paenibacillaceae</taxon>
        <taxon>Paenibacillus</taxon>
    </lineage>
</organism>